<dbReference type="PROSITE" id="PS50093">
    <property type="entry name" value="PKD"/>
    <property type="match status" value="1"/>
</dbReference>
<dbReference type="Proteomes" id="UP000192796">
    <property type="component" value="Unassembled WGS sequence"/>
</dbReference>
<dbReference type="Pfam" id="PF19081">
    <property type="entry name" value="Ig_7"/>
    <property type="match status" value="1"/>
</dbReference>
<dbReference type="EMBL" id="LVYD01000059">
    <property type="protein sequence ID" value="OQP60700.1"/>
    <property type="molecule type" value="Genomic_DNA"/>
</dbReference>
<dbReference type="InterPro" id="IPR026341">
    <property type="entry name" value="T9SS_type_B"/>
</dbReference>
<dbReference type="Gene3D" id="2.60.40.10">
    <property type="entry name" value="Immunoglobulins"/>
    <property type="match status" value="4"/>
</dbReference>
<dbReference type="RefSeq" id="WP_081152528.1">
    <property type="nucleotide sequence ID" value="NZ_LVYD01000059.1"/>
</dbReference>
<dbReference type="Pfam" id="PF13585">
    <property type="entry name" value="CHU_C"/>
    <property type="match status" value="1"/>
</dbReference>
<evidence type="ECO:0000313" key="3">
    <source>
        <dbReference type="Proteomes" id="UP000192796"/>
    </source>
</evidence>
<dbReference type="SMART" id="SM00089">
    <property type="entry name" value="PKD"/>
    <property type="match status" value="2"/>
</dbReference>
<dbReference type="InterPro" id="IPR013783">
    <property type="entry name" value="Ig-like_fold"/>
</dbReference>
<dbReference type="InterPro" id="IPR035986">
    <property type="entry name" value="PKD_dom_sf"/>
</dbReference>
<evidence type="ECO:0000259" key="1">
    <source>
        <dbReference type="PROSITE" id="PS50093"/>
    </source>
</evidence>
<dbReference type="OrthoDB" id="1490014at2"/>
<name>A0A1V9FQT3_9BACT</name>
<proteinExistence type="predicted"/>
<accession>A0A1V9FQT3</accession>
<reference evidence="2 3" key="1">
    <citation type="submission" date="2016-03" db="EMBL/GenBank/DDBJ databases">
        <title>Niastella vici sp. nov., isolated from farmland soil.</title>
        <authorList>
            <person name="Chen L."/>
            <person name="Wang D."/>
            <person name="Yang S."/>
            <person name="Wang G."/>
        </authorList>
    </citation>
    <scope>NUCLEOTIDE SEQUENCE [LARGE SCALE GENOMIC DNA]</scope>
    <source>
        <strain evidence="2 3">DJ57</strain>
    </source>
</reference>
<comment type="caution">
    <text evidence="2">The sequence shown here is derived from an EMBL/GenBank/DDBJ whole genome shotgun (WGS) entry which is preliminary data.</text>
</comment>
<dbReference type="AlphaFoldDB" id="A0A1V9FQT3"/>
<protein>
    <recommendedName>
        <fullName evidence="1">PKD domain-containing protein</fullName>
    </recommendedName>
</protein>
<dbReference type="NCBIfam" id="TIGR04131">
    <property type="entry name" value="Bac_Flav_CTERM"/>
    <property type="match status" value="1"/>
</dbReference>
<sequence length="900" mass="99890">MARSATGILLILLCFLCKGYGQSTCPPNLDFEAGTFDHWDCFIGTVDTFNGKNRMLLNPSLPINNRHTIIDATTNPGNDPYGKFPKVCPYGGRYSVRLGNDQIGAEAESISYTMVVPNTVDTFTFTYFYAVVLEDPGHSLPEQPRFYVTAYDVITGDLINCASYDYVSTAGLPGFTPSPSNSGVIYKPWTPTSLQFAGLGGHTVRLEFRTADCTRSGHFGYAYMDVASACSNILATAPYCIETNSLILNAPYGFKNYTWYNSTYTSIMGNAQSVTLSPPPTTVGVFYVDVEPYPGFGCRDTLQAYVQPLPVPDTPDTAPVNLCQFSNPNQLTASVDPGNTLLWYPTATGGTGNFTAPYPSTTTAGLSKYYVSQKALFGCEGFRREVLVNIYPSPVTSFNINNIKQCQDGNNFVFTSTSTNLQNPSYVWDFGNGKTDTTLNITTTTSYSTSGYINVKLKTTNEGTCTTEQTQQVTIVPRPVAAFTFPGPICENQTSFTLTDQSIVPANISTINNWWWNINGSIVTGKTPPAVTAPPGPFPVKLVVTTPEGCHSDTTLNTLNIHYRPIAEFRVGDLMCTNETISFTDSTKMPPNGSAEIINKWYWTFDNTITTNTQNVNTWFTPGVHKAKLVAETSIGCKSLPVEHSFDIWPKPNVTLDISDSCVDVPVTYTATDHDGNVVKYNWYFLNGKKESTAYILTRYYKNEENFPFTLITLTDKGCKDTIYRPFRIYDNKSWIGNDTLVAFNEPVYLSAHGAPGMQYTWTPAVGLDSPYVEKPIATWDRDQLYQLYTVTDKGCKKTSHVKINRFAGPDLYVPNAFTPNNDGHNDQLRVKPIGIKSFDYFAVYNRWGQLVFKTTDYKIGWDGTFRGERLVQETFVYIAQATDYKGRPLVRKGTVILLR</sequence>
<feature type="domain" description="PKD" evidence="1">
    <location>
        <begin position="411"/>
        <end position="475"/>
    </location>
</feature>
<dbReference type="InterPro" id="IPR022409">
    <property type="entry name" value="PKD/Chitinase_dom"/>
</dbReference>
<evidence type="ECO:0000313" key="2">
    <source>
        <dbReference type="EMBL" id="OQP60700.1"/>
    </source>
</evidence>
<gene>
    <name evidence="2" type="ORF">A3860_32390</name>
</gene>
<keyword evidence="3" id="KW-1185">Reference proteome</keyword>
<dbReference type="InterPro" id="IPR044023">
    <property type="entry name" value="Ig_7"/>
</dbReference>
<dbReference type="InterPro" id="IPR000601">
    <property type="entry name" value="PKD_dom"/>
</dbReference>
<dbReference type="SUPFAM" id="SSF49299">
    <property type="entry name" value="PKD domain"/>
    <property type="match status" value="4"/>
</dbReference>
<organism evidence="2 3">
    <name type="scientific">Niastella vici</name>
    <dbReference type="NCBI Taxonomy" id="1703345"/>
    <lineage>
        <taxon>Bacteria</taxon>
        <taxon>Pseudomonadati</taxon>
        <taxon>Bacteroidota</taxon>
        <taxon>Chitinophagia</taxon>
        <taxon>Chitinophagales</taxon>
        <taxon>Chitinophagaceae</taxon>
        <taxon>Niastella</taxon>
    </lineage>
</organism>
<dbReference type="STRING" id="1703345.A3860_32390"/>